<evidence type="ECO:0000313" key="1">
    <source>
        <dbReference type="EMBL" id="KIM76730.1"/>
    </source>
</evidence>
<reference evidence="2" key="2">
    <citation type="submission" date="2015-01" db="EMBL/GenBank/DDBJ databases">
        <title>Evolutionary Origins and Diversification of the Mycorrhizal Mutualists.</title>
        <authorList>
            <consortium name="DOE Joint Genome Institute"/>
            <consortium name="Mycorrhizal Genomics Consortium"/>
            <person name="Kohler A."/>
            <person name="Kuo A."/>
            <person name="Nagy L.G."/>
            <person name="Floudas D."/>
            <person name="Copeland A."/>
            <person name="Barry K.W."/>
            <person name="Cichocki N."/>
            <person name="Veneault-Fourrey C."/>
            <person name="LaButti K."/>
            <person name="Lindquist E.A."/>
            <person name="Lipzen A."/>
            <person name="Lundell T."/>
            <person name="Morin E."/>
            <person name="Murat C."/>
            <person name="Riley R."/>
            <person name="Ohm R."/>
            <person name="Sun H."/>
            <person name="Tunlid A."/>
            <person name="Henrissat B."/>
            <person name="Grigoriev I.V."/>
            <person name="Hibbett D.S."/>
            <person name="Martin F."/>
        </authorList>
    </citation>
    <scope>NUCLEOTIDE SEQUENCE [LARGE SCALE GENOMIC DNA]</scope>
    <source>
        <strain evidence="2">F 1598</strain>
    </source>
</reference>
<protein>
    <submittedName>
        <fullName evidence="1">Uncharacterized protein</fullName>
    </submittedName>
</protein>
<proteinExistence type="predicted"/>
<gene>
    <name evidence="1" type="ORF">PILCRDRAFT_826121</name>
</gene>
<dbReference type="HOGENOM" id="CLU_2997267_0_0_1"/>
<accession>A0A0C3EW38</accession>
<dbReference type="AlphaFoldDB" id="A0A0C3EW38"/>
<dbReference type="Proteomes" id="UP000054166">
    <property type="component" value="Unassembled WGS sequence"/>
</dbReference>
<keyword evidence="2" id="KW-1185">Reference proteome</keyword>
<reference evidence="1 2" key="1">
    <citation type="submission" date="2014-04" db="EMBL/GenBank/DDBJ databases">
        <authorList>
            <consortium name="DOE Joint Genome Institute"/>
            <person name="Kuo A."/>
            <person name="Tarkka M."/>
            <person name="Buscot F."/>
            <person name="Kohler A."/>
            <person name="Nagy L.G."/>
            <person name="Floudas D."/>
            <person name="Copeland A."/>
            <person name="Barry K.W."/>
            <person name="Cichocki N."/>
            <person name="Veneault-Fourrey C."/>
            <person name="LaButti K."/>
            <person name="Lindquist E.A."/>
            <person name="Lipzen A."/>
            <person name="Lundell T."/>
            <person name="Morin E."/>
            <person name="Murat C."/>
            <person name="Sun H."/>
            <person name="Tunlid A."/>
            <person name="Henrissat B."/>
            <person name="Grigoriev I.V."/>
            <person name="Hibbett D.S."/>
            <person name="Martin F."/>
            <person name="Nordberg H.P."/>
            <person name="Cantor M.N."/>
            <person name="Hua S.X."/>
        </authorList>
    </citation>
    <scope>NUCLEOTIDE SEQUENCE [LARGE SCALE GENOMIC DNA]</scope>
    <source>
        <strain evidence="1 2">F 1598</strain>
    </source>
</reference>
<evidence type="ECO:0000313" key="2">
    <source>
        <dbReference type="Proteomes" id="UP000054166"/>
    </source>
</evidence>
<sequence>MADKILGTWDELVCLLMEVALSPPLVYPVAMANIPGERFTDNYLDSCRLALAIFAGR</sequence>
<dbReference type="EMBL" id="KN833032">
    <property type="protein sequence ID" value="KIM76730.1"/>
    <property type="molecule type" value="Genomic_DNA"/>
</dbReference>
<organism evidence="1 2">
    <name type="scientific">Piloderma croceum (strain F 1598)</name>
    <dbReference type="NCBI Taxonomy" id="765440"/>
    <lineage>
        <taxon>Eukaryota</taxon>
        <taxon>Fungi</taxon>
        <taxon>Dikarya</taxon>
        <taxon>Basidiomycota</taxon>
        <taxon>Agaricomycotina</taxon>
        <taxon>Agaricomycetes</taxon>
        <taxon>Agaricomycetidae</taxon>
        <taxon>Atheliales</taxon>
        <taxon>Atheliaceae</taxon>
        <taxon>Piloderma</taxon>
    </lineage>
</organism>
<dbReference type="InParanoid" id="A0A0C3EW38"/>
<name>A0A0C3EW38_PILCF</name>